<dbReference type="SUPFAM" id="SSF55811">
    <property type="entry name" value="Nudix"/>
    <property type="match status" value="1"/>
</dbReference>
<dbReference type="PROSITE" id="PS51462">
    <property type="entry name" value="NUDIX"/>
    <property type="match status" value="1"/>
</dbReference>
<name>A0A238F6Z6_9BASI</name>
<feature type="region of interest" description="Disordered" evidence="1">
    <location>
        <begin position="54"/>
        <end position="109"/>
    </location>
</feature>
<keyword evidence="2" id="KW-0812">Transmembrane</keyword>
<dbReference type="GO" id="GO:0010945">
    <property type="term" value="F:coenzyme A diphosphatase activity"/>
    <property type="evidence" value="ECO:0007669"/>
    <property type="project" value="InterPro"/>
</dbReference>
<dbReference type="AlphaFoldDB" id="A0A238F6Z6"/>
<dbReference type="Proteomes" id="UP000198372">
    <property type="component" value="Unassembled WGS sequence"/>
</dbReference>
<dbReference type="CDD" id="cd03426">
    <property type="entry name" value="NUDIX_CoAse_Nudt7"/>
    <property type="match status" value="1"/>
</dbReference>
<evidence type="ECO:0000256" key="1">
    <source>
        <dbReference type="SAM" id="MobiDB-lite"/>
    </source>
</evidence>
<keyword evidence="5" id="KW-1185">Reference proteome</keyword>
<organism evidence="4 5">
    <name type="scientific">Microbotryum intermedium</name>
    <dbReference type="NCBI Taxonomy" id="269621"/>
    <lineage>
        <taxon>Eukaryota</taxon>
        <taxon>Fungi</taxon>
        <taxon>Dikarya</taxon>
        <taxon>Basidiomycota</taxon>
        <taxon>Pucciniomycotina</taxon>
        <taxon>Microbotryomycetes</taxon>
        <taxon>Microbotryales</taxon>
        <taxon>Microbotryaceae</taxon>
        <taxon>Microbotryum</taxon>
    </lineage>
</organism>
<proteinExistence type="predicted"/>
<dbReference type="InterPro" id="IPR000086">
    <property type="entry name" value="NUDIX_hydrolase_dom"/>
</dbReference>
<dbReference type="OrthoDB" id="70823at2759"/>
<keyword evidence="2" id="KW-1133">Transmembrane helix</keyword>
<evidence type="ECO:0000313" key="4">
    <source>
        <dbReference type="EMBL" id="SCV67851.1"/>
    </source>
</evidence>
<dbReference type="Gene3D" id="3.90.79.10">
    <property type="entry name" value="Nucleoside Triphosphate Pyrophosphohydrolase"/>
    <property type="match status" value="1"/>
</dbReference>
<dbReference type="Pfam" id="PF00293">
    <property type="entry name" value="NUDIX"/>
    <property type="match status" value="1"/>
</dbReference>
<evidence type="ECO:0000259" key="3">
    <source>
        <dbReference type="PROSITE" id="PS51462"/>
    </source>
</evidence>
<feature type="transmembrane region" description="Helical" evidence="2">
    <location>
        <begin position="436"/>
        <end position="459"/>
    </location>
</feature>
<reference evidence="5" key="1">
    <citation type="submission" date="2016-09" db="EMBL/GenBank/DDBJ databases">
        <authorList>
            <person name="Jeantristanb JTB J.-T."/>
            <person name="Ricardo R."/>
        </authorList>
    </citation>
    <scope>NUCLEOTIDE SEQUENCE [LARGE SCALE GENOMIC DNA]</scope>
</reference>
<dbReference type="InterPro" id="IPR045121">
    <property type="entry name" value="CoAse"/>
</dbReference>
<evidence type="ECO:0000256" key="2">
    <source>
        <dbReference type="SAM" id="Phobius"/>
    </source>
</evidence>
<keyword evidence="2" id="KW-0472">Membrane</keyword>
<dbReference type="PANTHER" id="PTHR12992">
    <property type="entry name" value="NUDIX HYDROLASE"/>
    <property type="match status" value="1"/>
</dbReference>
<dbReference type="PANTHER" id="PTHR12992:SF44">
    <property type="entry name" value="NUDIX HYDROLASE DOMAIN-CONTAINING PROTEIN"/>
    <property type="match status" value="1"/>
</dbReference>
<protein>
    <submittedName>
        <fullName evidence="4">BQ2448_5462 protein</fullName>
    </submittedName>
</protein>
<feature type="domain" description="Nudix hydrolase" evidence="3">
    <location>
        <begin position="105"/>
        <end position="280"/>
    </location>
</feature>
<evidence type="ECO:0000313" key="5">
    <source>
        <dbReference type="Proteomes" id="UP000198372"/>
    </source>
</evidence>
<sequence length="473" mass="50855">MAAAATPSSLPALKRALLQIHHSHPRLIASPPVVPGSPASGASRRASVAIIIRLRPPGGSPSPTASGSPTSTAAPSPAPTSPFAAGLPLHASPPGSPPSGLHSSSIPLPTSGSLATKSIADQLEDFFSQKWVQAPGTTAEILYIKRATRSTDKWSGHVAFPGGRQEPEDEDGRYTAMRESWEEVGLDLAEKEWIPVGALDDREITTSLGKRLLMILSCYVFLHTSPHAPIPELQESEVASAHWVPLEQLTAPQATVGVVSIDISTRRVDNRMALAPRNALARIFLKALVGSMHFKCILIPNHPVALGLQTPVFPSHPLPDLKLWGLTLGMTLDLLTHMNPASSALCSRDSSDLSTYPHLASSLPSSKEEVEKHPFAPSAASIFPRFSYPDINLLIYIFGFRYRRILRYRPGAPGENARVNWAGMTLGSYYSAVRRALVVAVVLRGCAALGAIAYILALVRRKLKRRMVVRALA</sequence>
<dbReference type="STRING" id="269621.A0A238F6Z6"/>
<accession>A0A238F6Z6</accession>
<dbReference type="EMBL" id="FMSP01000002">
    <property type="protein sequence ID" value="SCV67851.1"/>
    <property type="molecule type" value="Genomic_DNA"/>
</dbReference>
<dbReference type="InterPro" id="IPR015797">
    <property type="entry name" value="NUDIX_hydrolase-like_dom_sf"/>
</dbReference>
<gene>
    <name evidence="4" type="ORF">BQ2448_5462</name>
</gene>